<proteinExistence type="predicted"/>
<dbReference type="AlphaFoldDB" id="K5UUJ5"/>
<dbReference type="EMBL" id="JH930474">
    <property type="protein sequence ID" value="EKM53686.1"/>
    <property type="molecule type" value="Genomic_DNA"/>
</dbReference>
<feature type="transmembrane region" description="Helical" evidence="1">
    <location>
        <begin position="117"/>
        <end position="135"/>
    </location>
</feature>
<dbReference type="KEGG" id="pco:PHACADRAFT_211356"/>
<keyword evidence="3" id="KW-1185">Reference proteome</keyword>
<keyword evidence="1" id="KW-1133">Transmembrane helix</keyword>
<keyword evidence="1" id="KW-0472">Membrane</keyword>
<keyword evidence="1" id="KW-0812">Transmembrane</keyword>
<sequence>MAHPLYALCLPPPTYSGVWDVGLQCHRTIKILRRGPLVSKSYLTSLSHVVKRAVKRMRVLFKRAKVFGYISGLVRVLGRTAILAAIVCLRPLVLFECFALCIVVADVADSPMTAASILLKTFCVAYGLLLAAHVLDALSL</sequence>
<organism evidence="2 3">
    <name type="scientific">Phanerochaete carnosa (strain HHB-10118-sp)</name>
    <name type="common">White-rot fungus</name>
    <name type="synonym">Peniophora carnosa</name>
    <dbReference type="NCBI Taxonomy" id="650164"/>
    <lineage>
        <taxon>Eukaryota</taxon>
        <taxon>Fungi</taxon>
        <taxon>Dikarya</taxon>
        <taxon>Basidiomycota</taxon>
        <taxon>Agaricomycotina</taxon>
        <taxon>Agaricomycetes</taxon>
        <taxon>Polyporales</taxon>
        <taxon>Phanerochaetaceae</taxon>
        <taxon>Phanerochaete</taxon>
    </lineage>
</organism>
<protein>
    <submittedName>
        <fullName evidence="2">Uncharacterized protein</fullName>
    </submittedName>
</protein>
<feature type="transmembrane region" description="Helical" evidence="1">
    <location>
        <begin position="92"/>
        <end position="108"/>
    </location>
</feature>
<accession>K5UUJ5</accession>
<evidence type="ECO:0000256" key="1">
    <source>
        <dbReference type="SAM" id="Phobius"/>
    </source>
</evidence>
<dbReference type="RefSeq" id="XP_007398368.1">
    <property type="nucleotide sequence ID" value="XM_007398306.1"/>
</dbReference>
<dbReference type="InParanoid" id="K5UUJ5"/>
<gene>
    <name evidence="2" type="ORF">PHACADRAFT_211356</name>
</gene>
<evidence type="ECO:0000313" key="2">
    <source>
        <dbReference type="EMBL" id="EKM53686.1"/>
    </source>
</evidence>
<reference evidence="2 3" key="1">
    <citation type="journal article" date="2012" name="BMC Genomics">
        <title>Comparative genomics of the white-rot fungi, Phanerochaete carnosa and P. chrysosporium, to elucidate the genetic basis of the distinct wood types they colonize.</title>
        <authorList>
            <person name="Suzuki H."/>
            <person name="MacDonald J."/>
            <person name="Syed K."/>
            <person name="Salamov A."/>
            <person name="Hori C."/>
            <person name="Aerts A."/>
            <person name="Henrissat B."/>
            <person name="Wiebenga A."/>
            <person name="vanKuyk P.A."/>
            <person name="Barry K."/>
            <person name="Lindquist E."/>
            <person name="LaButti K."/>
            <person name="Lapidus A."/>
            <person name="Lucas S."/>
            <person name="Coutinho P."/>
            <person name="Gong Y."/>
            <person name="Samejima M."/>
            <person name="Mahadevan R."/>
            <person name="Abou-Zaid M."/>
            <person name="de Vries R.P."/>
            <person name="Igarashi K."/>
            <person name="Yadav J.S."/>
            <person name="Grigoriev I.V."/>
            <person name="Master E.R."/>
        </authorList>
    </citation>
    <scope>NUCLEOTIDE SEQUENCE [LARGE SCALE GENOMIC DNA]</scope>
    <source>
        <strain evidence="2 3">HHB-10118-sp</strain>
    </source>
</reference>
<dbReference type="HOGENOM" id="CLU_1835848_0_0_1"/>
<evidence type="ECO:0000313" key="3">
    <source>
        <dbReference type="Proteomes" id="UP000008370"/>
    </source>
</evidence>
<name>K5UUJ5_PHACS</name>
<dbReference type="Proteomes" id="UP000008370">
    <property type="component" value="Unassembled WGS sequence"/>
</dbReference>
<dbReference type="GeneID" id="18913090"/>